<reference evidence="3" key="1">
    <citation type="journal article" date="2010" name="Nat. Biotechnol.">
        <title>Draft genome sequence of the oilseed species Ricinus communis.</title>
        <authorList>
            <person name="Chan A.P."/>
            <person name="Crabtree J."/>
            <person name="Zhao Q."/>
            <person name="Lorenzi H."/>
            <person name="Orvis J."/>
            <person name="Puiu D."/>
            <person name="Melake-Berhan A."/>
            <person name="Jones K.M."/>
            <person name="Redman J."/>
            <person name="Chen G."/>
            <person name="Cahoon E.B."/>
            <person name="Gedil M."/>
            <person name="Stanke M."/>
            <person name="Haas B.J."/>
            <person name="Wortman J.R."/>
            <person name="Fraser-Liggett C.M."/>
            <person name="Ravel J."/>
            <person name="Rabinowicz P.D."/>
        </authorList>
    </citation>
    <scope>NUCLEOTIDE SEQUENCE [LARGE SCALE GENOMIC DNA]</scope>
    <source>
        <strain evidence="3">cv. Hale</strain>
    </source>
</reference>
<dbReference type="Proteomes" id="UP000008311">
    <property type="component" value="Unassembled WGS sequence"/>
</dbReference>
<organism evidence="2 3">
    <name type="scientific">Ricinus communis</name>
    <name type="common">Castor bean</name>
    <dbReference type="NCBI Taxonomy" id="3988"/>
    <lineage>
        <taxon>Eukaryota</taxon>
        <taxon>Viridiplantae</taxon>
        <taxon>Streptophyta</taxon>
        <taxon>Embryophyta</taxon>
        <taxon>Tracheophyta</taxon>
        <taxon>Spermatophyta</taxon>
        <taxon>Magnoliopsida</taxon>
        <taxon>eudicotyledons</taxon>
        <taxon>Gunneridae</taxon>
        <taxon>Pentapetalae</taxon>
        <taxon>rosids</taxon>
        <taxon>fabids</taxon>
        <taxon>Malpighiales</taxon>
        <taxon>Euphorbiaceae</taxon>
        <taxon>Acalyphoideae</taxon>
        <taxon>Acalypheae</taxon>
        <taxon>Ricinus</taxon>
    </lineage>
</organism>
<dbReference type="AlphaFoldDB" id="B9TJM5"/>
<name>B9TJM5_RICCO</name>
<keyword evidence="2" id="KW-0418">Kinase</keyword>
<dbReference type="InterPro" id="IPR035965">
    <property type="entry name" value="PAS-like_dom_sf"/>
</dbReference>
<evidence type="ECO:0000313" key="3">
    <source>
        <dbReference type="Proteomes" id="UP000008311"/>
    </source>
</evidence>
<keyword evidence="3" id="KW-1185">Reference proteome</keyword>
<dbReference type="Pfam" id="PF08448">
    <property type="entry name" value="PAS_4"/>
    <property type="match status" value="1"/>
</dbReference>
<keyword evidence="2" id="KW-0808">Transferase</keyword>
<dbReference type="InParanoid" id="B9TJM5"/>
<feature type="non-terminal residue" evidence="2">
    <location>
        <position position="155"/>
    </location>
</feature>
<sequence>MTSMDSPTPTDIYGTLNFRQIFESLPHPYLILLATPDFEIGAVSDSYLTATGTQRDAIIGRPLFDVFPDNPDDATASGTSDLRSSLERVLHDRVKDVMGIQKYDIPRDDSFEVKYWSPVNTPLFNSSGNVVAIIHHVEDVTEFVLLRERAQQPLQ</sequence>
<evidence type="ECO:0000259" key="1">
    <source>
        <dbReference type="Pfam" id="PF08448"/>
    </source>
</evidence>
<dbReference type="GO" id="GO:0016301">
    <property type="term" value="F:kinase activity"/>
    <property type="evidence" value="ECO:0007669"/>
    <property type="project" value="UniProtKB-KW"/>
</dbReference>
<feature type="domain" description="PAS fold-4" evidence="1">
    <location>
        <begin position="22"/>
        <end position="144"/>
    </location>
</feature>
<dbReference type="InterPro" id="IPR013656">
    <property type="entry name" value="PAS_4"/>
</dbReference>
<protein>
    <submittedName>
        <fullName evidence="2">Double histidine kinase dhkd, putative</fullName>
    </submittedName>
</protein>
<dbReference type="SUPFAM" id="SSF55785">
    <property type="entry name" value="PYP-like sensor domain (PAS domain)"/>
    <property type="match status" value="1"/>
</dbReference>
<evidence type="ECO:0000313" key="2">
    <source>
        <dbReference type="EMBL" id="EEF23940.1"/>
    </source>
</evidence>
<gene>
    <name evidence="2" type="ORF">RCOM_1970860</name>
</gene>
<proteinExistence type="predicted"/>
<accession>B9TJM5</accession>
<dbReference type="EMBL" id="EQ984123">
    <property type="protein sequence ID" value="EEF23940.1"/>
    <property type="molecule type" value="Genomic_DNA"/>
</dbReference>
<dbReference type="Gene3D" id="3.30.450.20">
    <property type="entry name" value="PAS domain"/>
    <property type="match status" value="1"/>
</dbReference>